<dbReference type="SUPFAM" id="SSF47762">
    <property type="entry name" value="PAH2 domain"/>
    <property type="match status" value="3"/>
</dbReference>
<dbReference type="GO" id="GO:0033698">
    <property type="term" value="C:Rpd3L complex"/>
    <property type="evidence" value="ECO:0007669"/>
    <property type="project" value="UniProtKB-ARBA"/>
</dbReference>
<dbReference type="FunFam" id="1.20.1160.11:FF:000003">
    <property type="entry name" value="Paired amphipathic helix SIN3-like protein"/>
    <property type="match status" value="1"/>
</dbReference>
<protein>
    <submittedName>
        <fullName evidence="10">Related to transcription regulatory protein</fullName>
    </submittedName>
</protein>
<feature type="compositionally biased region" description="Low complexity" evidence="8">
    <location>
        <begin position="123"/>
        <end position="141"/>
    </location>
</feature>
<feature type="compositionally biased region" description="Low complexity" evidence="8">
    <location>
        <begin position="371"/>
        <end position="384"/>
    </location>
</feature>
<dbReference type="InterPro" id="IPR036600">
    <property type="entry name" value="PAH_sf"/>
</dbReference>
<dbReference type="GO" id="GO:0000122">
    <property type="term" value="P:negative regulation of transcription by RNA polymerase II"/>
    <property type="evidence" value="ECO:0007669"/>
    <property type="project" value="TreeGrafter"/>
</dbReference>
<dbReference type="GO" id="GO:0003714">
    <property type="term" value="F:transcription corepressor activity"/>
    <property type="evidence" value="ECO:0007669"/>
    <property type="project" value="InterPro"/>
</dbReference>
<dbReference type="EMBL" id="FJOG01000006">
    <property type="protein sequence ID" value="CZR55216.1"/>
    <property type="molecule type" value="Genomic_DNA"/>
</dbReference>
<evidence type="ECO:0000256" key="2">
    <source>
        <dbReference type="ARBA" id="ARBA00022491"/>
    </source>
</evidence>
<evidence type="ECO:0000256" key="8">
    <source>
        <dbReference type="SAM" id="MobiDB-lite"/>
    </source>
</evidence>
<comment type="subcellular location">
    <subcellularLocation>
        <location evidence="1 7">Nucleus</location>
    </subcellularLocation>
</comment>
<dbReference type="GO" id="GO:0010628">
    <property type="term" value="P:positive regulation of gene expression"/>
    <property type="evidence" value="ECO:0007669"/>
    <property type="project" value="UniProtKB-ARBA"/>
</dbReference>
<dbReference type="FunFam" id="1.20.1160.11:FF:000001">
    <property type="entry name" value="Paired amphipathic helix protein Sin3"/>
    <property type="match status" value="1"/>
</dbReference>
<sequence length="1320" mass="147621">MNNPPHGPPGYDRDRDRDLEEQHNRQRAQLQQQEELAQREREHNERQERERQHREQYQPAPHQSSTGSIPIHQPVASRLPGAIHSPGGLLANHGGAPPPAPLGAPSGPGNAFGGPLHSEANRPLQHNPQNPPSQLQQQQQQGFGPSMLHHTPVGGPGPNPVGFGGPLQQQQQQQQQAQAQAQQQAQQQQQQEAVSRLQQALPFGVPPGHQMPGAPALGQGGQQPILNDALSYLDQVKVQFADQPDVYNRFLDIMKDFKSQAIDTPGVINRVSELFAGHPNLIQGFNTFLPPGYRIECGAGNDPNTIRVTTPMGTTVQSITGAGRALPDAVMVQGGPGGGYYGGQRPGNWQQQQQQQQPQHSIESPEGVFSPQNQNQPTPYNQTPGQHNTYEAQQAVHQQQQRGVSQLTSAVATLGHPPRNTQTPTPGGQAGMNGGAQPGLEKRGPVEFNHAISYVNKIKNRFQDRPEIYKQFLEILQTYQRESKPIQDVYAQVTTLFNTAPDLLEDFKQFLPESAAQAKAAAAAKAMEEAQQNQLPQNHGARESKMPPVGNFQVPQNSKETKKRPRNSGTAAAATQPVVGESSRSGAAQGVPANKRVKTSHKGNGPDGQAVSPNLTPIMPEPMPPTSTSGASSEELAFFDRVKKYIGNKSTMNEFLKLCNMFSQDLIDKNVLVNKVSQFVGGNQDLIQWFRNFVGYEGNANMVDNTPMAPSGRVALSNCRGLGPSYRLLPKRERLKPCSGRDEMCREVLNDDWASHPTWASEDSGFVAHRKNLYEDALSRIEEERHDYDFNIEANSKVIQVLEPIAQSILTMTEDQRGQFIMPTGFQGSSQSLYRRVLKKVYGDRGLEVVEDMFRDPCAVLPIVLARLKSKDEEWRFTQREWEKVWQAQTIAMYLKSLDHQGLNIKTSDKKNLSAKHIVDAIKTKDEEQRRQRVTTGKRKIQFQFVYENQDMDVVLNVLRFMLVYVKGAVQHNTGERRRIREFFEKFISIYFGIPQEQLVEATAEIDRDTPEEDSEELAPTELPNGRSKRLNGKKTDLRRGVLDRSRNGTKGKQDDSAPGSKESTPDESAADDDDAAEVGEDQAAGQVSDERWVKRTTASRPGPAVNEMNADEPIRRMSYKLWANQNIFIFFTIFQTLYRRLKEIKDSESEAVAQANNAALDKPAKLLDYISSRDNSPLVPGETFYSRALLLIEDYIKGDIDEGTFQTWMRRHFLMKGWAVFTILDLLKTLTKLGAVCSSQDAKEKTSDLVRQFYTNRQSEETTYNTEINMRKQADKWIKEGDLFLIEWASNIHLTSTALLTGKSELRDEDFWLQMASER</sequence>
<evidence type="ECO:0000313" key="11">
    <source>
        <dbReference type="Proteomes" id="UP000184330"/>
    </source>
</evidence>
<feature type="compositionally biased region" description="Low complexity" evidence="8">
    <location>
        <begin position="522"/>
        <end position="532"/>
    </location>
</feature>
<dbReference type="OrthoDB" id="10265969at2759"/>
<gene>
    <name evidence="10" type="ORF">PAC_05103</name>
</gene>
<feature type="domain" description="Histone deacetylase interacting" evidence="9">
    <location>
        <begin position="718"/>
        <end position="819"/>
    </location>
</feature>
<feature type="compositionally biased region" description="Gly residues" evidence="8">
    <location>
        <begin position="334"/>
        <end position="345"/>
    </location>
</feature>
<name>A0A1L7WR33_9HELO</name>
<evidence type="ECO:0000313" key="10">
    <source>
        <dbReference type="EMBL" id="CZR55216.1"/>
    </source>
</evidence>
<feature type="compositionally biased region" description="Basic and acidic residues" evidence="8">
    <location>
        <begin position="36"/>
        <end position="56"/>
    </location>
</feature>
<feature type="region of interest" description="Disordered" evidence="8">
    <location>
        <begin position="1"/>
        <end position="222"/>
    </location>
</feature>
<dbReference type="STRING" id="576137.A0A1L7WR33"/>
<dbReference type="Pfam" id="PF02671">
    <property type="entry name" value="PAH"/>
    <property type="match status" value="3"/>
</dbReference>
<feature type="compositionally biased region" description="Basic and acidic residues" evidence="8">
    <location>
        <begin position="1034"/>
        <end position="1056"/>
    </location>
</feature>
<evidence type="ECO:0000259" key="9">
    <source>
        <dbReference type="SMART" id="SM00761"/>
    </source>
</evidence>
<reference evidence="10 11" key="1">
    <citation type="submission" date="2016-03" db="EMBL/GenBank/DDBJ databases">
        <authorList>
            <person name="Ploux O."/>
        </authorList>
    </citation>
    <scope>NUCLEOTIDE SEQUENCE [LARGE SCALE GENOMIC DNA]</scope>
    <source>
        <strain evidence="10 11">UAMH 11012</strain>
    </source>
</reference>
<dbReference type="PROSITE" id="PS51477">
    <property type="entry name" value="PAH"/>
    <property type="match status" value="3"/>
</dbReference>
<evidence type="ECO:0000256" key="6">
    <source>
        <dbReference type="ARBA" id="ARBA00023242"/>
    </source>
</evidence>
<feature type="compositionally biased region" description="Basic and acidic residues" evidence="8">
    <location>
        <begin position="11"/>
        <end position="24"/>
    </location>
</feature>
<feature type="compositionally biased region" description="Gly residues" evidence="8">
    <location>
        <begin position="428"/>
        <end position="437"/>
    </location>
</feature>
<organism evidence="10 11">
    <name type="scientific">Phialocephala subalpina</name>
    <dbReference type="NCBI Taxonomy" id="576137"/>
    <lineage>
        <taxon>Eukaryota</taxon>
        <taxon>Fungi</taxon>
        <taxon>Dikarya</taxon>
        <taxon>Ascomycota</taxon>
        <taxon>Pezizomycotina</taxon>
        <taxon>Leotiomycetes</taxon>
        <taxon>Helotiales</taxon>
        <taxon>Mollisiaceae</taxon>
        <taxon>Phialocephala</taxon>
        <taxon>Phialocephala fortinii species complex</taxon>
    </lineage>
</organism>
<keyword evidence="3" id="KW-0677">Repeat</keyword>
<feature type="region of interest" description="Disordered" evidence="8">
    <location>
        <begin position="328"/>
        <end position="386"/>
    </location>
</feature>
<dbReference type="Gene3D" id="1.20.1160.11">
    <property type="entry name" value="Paired amphipathic helix"/>
    <property type="match status" value="3"/>
</dbReference>
<dbReference type="InterPro" id="IPR013194">
    <property type="entry name" value="HDAC_interact_dom"/>
</dbReference>
<evidence type="ECO:0000256" key="5">
    <source>
        <dbReference type="ARBA" id="ARBA00023163"/>
    </source>
</evidence>
<dbReference type="InterPro" id="IPR003822">
    <property type="entry name" value="PAH"/>
</dbReference>
<feature type="compositionally biased region" description="Low complexity" evidence="8">
    <location>
        <begin position="166"/>
        <end position="191"/>
    </location>
</feature>
<keyword evidence="2" id="KW-0678">Repressor</keyword>
<feature type="compositionally biased region" description="Acidic residues" evidence="8">
    <location>
        <begin position="1010"/>
        <end position="1019"/>
    </location>
</feature>
<keyword evidence="11" id="KW-1185">Reference proteome</keyword>
<feature type="compositionally biased region" description="Low complexity" evidence="8">
    <location>
        <begin position="86"/>
        <end position="95"/>
    </location>
</feature>
<accession>A0A1L7WR33</accession>
<dbReference type="PANTHER" id="PTHR12346">
    <property type="entry name" value="SIN3B-RELATED"/>
    <property type="match status" value="1"/>
</dbReference>
<evidence type="ECO:0000256" key="7">
    <source>
        <dbReference type="PROSITE-ProRule" id="PRU00810"/>
    </source>
</evidence>
<dbReference type="SMART" id="SM00761">
    <property type="entry name" value="HDAC_interact"/>
    <property type="match status" value="1"/>
</dbReference>
<dbReference type="InterPro" id="IPR031693">
    <property type="entry name" value="Sin3_C"/>
</dbReference>
<dbReference type="PANTHER" id="PTHR12346:SF0">
    <property type="entry name" value="SIN3A, ISOFORM G"/>
    <property type="match status" value="1"/>
</dbReference>
<proteinExistence type="predicted"/>
<dbReference type="Proteomes" id="UP000184330">
    <property type="component" value="Unassembled WGS sequence"/>
</dbReference>
<keyword evidence="6 7" id="KW-0539">Nucleus</keyword>
<feature type="compositionally biased region" description="Low complexity" evidence="8">
    <location>
        <begin position="346"/>
        <end position="359"/>
    </location>
</feature>
<keyword evidence="5" id="KW-0804">Transcription</keyword>
<feature type="region of interest" description="Disordered" evidence="8">
    <location>
        <begin position="414"/>
        <end position="442"/>
    </location>
</feature>
<evidence type="ECO:0000256" key="4">
    <source>
        <dbReference type="ARBA" id="ARBA00023015"/>
    </source>
</evidence>
<dbReference type="Pfam" id="PF08295">
    <property type="entry name" value="Sin3_corepress"/>
    <property type="match status" value="1"/>
</dbReference>
<feature type="compositionally biased region" description="Acidic residues" evidence="8">
    <location>
        <begin position="1069"/>
        <end position="1081"/>
    </location>
</feature>
<keyword evidence="4" id="KW-0805">Transcription regulation</keyword>
<dbReference type="Pfam" id="PF16879">
    <property type="entry name" value="Sin3a_C"/>
    <property type="match status" value="1"/>
</dbReference>
<evidence type="ECO:0000256" key="1">
    <source>
        <dbReference type="ARBA" id="ARBA00004123"/>
    </source>
</evidence>
<evidence type="ECO:0000256" key="3">
    <source>
        <dbReference type="ARBA" id="ARBA00022737"/>
    </source>
</evidence>
<dbReference type="FunFam" id="1.20.1160.11:FF:000002">
    <property type="entry name" value="Paired amphipathic helix protein SIN3"/>
    <property type="match status" value="1"/>
</dbReference>
<dbReference type="InterPro" id="IPR039774">
    <property type="entry name" value="Sin3-like"/>
</dbReference>
<feature type="region of interest" description="Disordered" evidence="8">
    <location>
        <begin position="522"/>
        <end position="632"/>
    </location>
</feature>
<feature type="region of interest" description="Disordered" evidence="8">
    <location>
        <begin position="1006"/>
        <end position="1110"/>
    </location>
</feature>